<evidence type="ECO:0008006" key="3">
    <source>
        <dbReference type="Google" id="ProtNLM"/>
    </source>
</evidence>
<sequence length="121" mass="13670">MCVVGSEKCVGNVYSKATSFVDYVWRALRRLELDESKLSDGVIQGYHDTYRPRMVEMEVFNMLKVILAPCIEGLILLDRLCYLKEQEDVAFSTLVQLFDPLLSPRCYGVVGVKAPGTELSE</sequence>
<name>A0A4W5QN21_9TELE</name>
<dbReference type="PANTHER" id="PTHR12496:SF9">
    <property type="entry name" value="METHYLTRANSFERASE-LIKE PROTEIN 25-RELATED"/>
    <property type="match status" value="1"/>
</dbReference>
<reference evidence="2" key="1">
    <citation type="submission" date="2018-06" db="EMBL/GenBank/DDBJ databases">
        <title>Genome assembly of Danube salmon.</title>
        <authorList>
            <person name="Macqueen D.J."/>
            <person name="Gundappa M.K."/>
        </authorList>
    </citation>
    <scope>NUCLEOTIDE SEQUENCE [LARGE SCALE GENOMIC DNA]</scope>
</reference>
<evidence type="ECO:0000313" key="1">
    <source>
        <dbReference type="Ensembl" id="ENSHHUP00000079066.1"/>
    </source>
</evidence>
<dbReference type="Proteomes" id="UP000314982">
    <property type="component" value="Unassembled WGS sequence"/>
</dbReference>
<reference evidence="1" key="3">
    <citation type="submission" date="2025-09" db="UniProtKB">
        <authorList>
            <consortium name="Ensembl"/>
        </authorList>
    </citation>
    <scope>IDENTIFICATION</scope>
</reference>
<organism evidence="1 2">
    <name type="scientific">Hucho hucho</name>
    <name type="common">huchen</name>
    <dbReference type="NCBI Taxonomy" id="62062"/>
    <lineage>
        <taxon>Eukaryota</taxon>
        <taxon>Metazoa</taxon>
        <taxon>Chordata</taxon>
        <taxon>Craniata</taxon>
        <taxon>Vertebrata</taxon>
        <taxon>Euteleostomi</taxon>
        <taxon>Actinopterygii</taxon>
        <taxon>Neopterygii</taxon>
        <taxon>Teleostei</taxon>
        <taxon>Protacanthopterygii</taxon>
        <taxon>Salmoniformes</taxon>
        <taxon>Salmonidae</taxon>
        <taxon>Salmoninae</taxon>
        <taxon>Hucho</taxon>
    </lineage>
</organism>
<evidence type="ECO:0000313" key="2">
    <source>
        <dbReference type="Proteomes" id="UP000314982"/>
    </source>
</evidence>
<reference evidence="1" key="2">
    <citation type="submission" date="2025-08" db="UniProtKB">
        <authorList>
            <consortium name="Ensembl"/>
        </authorList>
    </citation>
    <scope>IDENTIFICATION</scope>
</reference>
<accession>A0A4W5QN21</accession>
<dbReference type="AlphaFoldDB" id="A0A4W5QN21"/>
<protein>
    <recommendedName>
        <fullName evidence="3">Methyltransferase like 25</fullName>
    </recommendedName>
</protein>
<dbReference type="Ensembl" id="ENSHHUT00000081613.1">
    <property type="protein sequence ID" value="ENSHHUP00000079066.1"/>
    <property type="gene ID" value="ENSHHUG00000046123.1"/>
</dbReference>
<proteinExistence type="predicted"/>
<keyword evidence="2" id="KW-1185">Reference proteome</keyword>
<dbReference type="PANTHER" id="PTHR12496">
    <property type="entry name" value="CGI-41 METHYLTRANSFERASE"/>
    <property type="match status" value="1"/>
</dbReference>
<dbReference type="STRING" id="62062.ENSHHUP00000079066"/>
<dbReference type="InterPro" id="IPR052220">
    <property type="entry name" value="METTL25"/>
</dbReference>
<dbReference type="GeneTree" id="ENSGT00530000063745"/>